<accession>A0ABD1E1K2</accession>
<organism evidence="2 3">
    <name type="scientific">Hypothenemus hampei</name>
    <name type="common">Coffee berry borer</name>
    <dbReference type="NCBI Taxonomy" id="57062"/>
    <lineage>
        <taxon>Eukaryota</taxon>
        <taxon>Metazoa</taxon>
        <taxon>Ecdysozoa</taxon>
        <taxon>Arthropoda</taxon>
        <taxon>Hexapoda</taxon>
        <taxon>Insecta</taxon>
        <taxon>Pterygota</taxon>
        <taxon>Neoptera</taxon>
        <taxon>Endopterygota</taxon>
        <taxon>Coleoptera</taxon>
        <taxon>Polyphaga</taxon>
        <taxon>Cucujiformia</taxon>
        <taxon>Curculionidae</taxon>
        <taxon>Scolytinae</taxon>
        <taxon>Hypothenemus</taxon>
    </lineage>
</organism>
<sequence length="236" mass="26599">MEECLNANWSIDIPHLNITYQKNTLKELQWKLDNMRSEIQEDKNTKKLVTFLIYWSIAASLLNCVLLLLAITRPARAGDSGTGNNLNNVHMGILWLCTVALSAILIYYCINGIGKRIVQWYESRKSRRAQPSNGNTETIPLDPPVSHHDNLGGLPLRVPNGRIRAWCIVLSAVPDQTIANPTNLHQEAQTYPLPRRQVAESVLQVLSTNRTPELRRVNGKVFRSSSLQTIYSGETD</sequence>
<protein>
    <submittedName>
        <fullName evidence="2">Uncharacterized protein</fullName>
    </submittedName>
</protein>
<keyword evidence="1" id="KW-1133">Transmembrane helix</keyword>
<dbReference type="Proteomes" id="UP001566132">
    <property type="component" value="Unassembled WGS sequence"/>
</dbReference>
<gene>
    <name evidence="2" type="ORF">ABEB36_015022</name>
</gene>
<dbReference type="AlphaFoldDB" id="A0ABD1E1K2"/>
<reference evidence="2 3" key="1">
    <citation type="submission" date="2024-05" db="EMBL/GenBank/DDBJ databases">
        <title>Genetic variation in Jamaican populations of the coffee berry borer (Hypothenemus hampei).</title>
        <authorList>
            <person name="Errbii M."/>
            <person name="Myrie A."/>
        </authorList>
    </citation>
    <scope>NUCLEOTIDE SEQUENCE [LARGE SCALE GENOMIC DNA]</scope>
    <source>
        <strain evidence="2">JA-Hopewell-2020-01-JO</strain>
        <tissue evidence="2">Whole body</tissue>
    </source>
</reference>
<keyword evidence="1" id="KW-0812">Transmembrane</keyword>
<comment type="caution">
    <text evidence="2">The sequence shown here is derived from an EMBL/GenBank/DDBJ whole genome shotgun (WGS) entry which is preliminary data.</text>
</comment>
<proteinExistence type="predicted"/>
<feature type="transmembrane region" description="Helical" evidence="1">
    <location>
        <begin position="92"/>
        <end position="110"/>
    </location>
</feature>
<evidence type="ECO:0000256" key="1">
    <source>
        <dbReference type="SAM" id="Phobius"/>
    </source>
</evidence>
<keyword evidence="3" id="KW-1185">Reference proteome</keyword>
<feature type="transmembrane region" description="Helical" evidence="1">
    <location>
        <begin position="51"/>
        <end position="72"/>
    </location>
</feature>
<keyword evidence="1" id="KW-0472">Membrane</keyword>
<evidence type="ECO:0000313" key="2">
    <source>
        <dbReference type="EMBL" id="KAL1488559.1"/>
    </source>
</evidence>
<dbReference type="EMBL" id="JBDJPC010000014">
    <property type="protein sequence ID" value="KAL1488559.1"/>
    <property type="molecule type" value="Genomic_DNA"/>
</dbReference>
<evidence type="ECO:0000313" key="3">
    <source>
        <dbReference type="Proteomes" id="UP001566132"/>
    </source>
</evidence>
<name>A0ABD1E1K2_HYPHA</name>